<dbReference type="SUPFAM" id="SSF50630">
    <property type="entry name" value="Acid proteases"/>
    <property type="match status" value="1"/>
</dbReference>
<feature type="domain" description="Peptidase A1" evidence="6">
    <location>
        <begin position="73"/>
        <end position="410"/>
    </location>
</feature>
<dbReference type="Pfam" id="PF14541">
    <property type="entry name" value="TAXi_C"/>
    <property type="match status" value="1"/>
</dbReference>
<dbReference type="Gene3D" id="2.40.70.10">
    <property type="entry name" value="Acid Proteases"/>
    <property type="match status" value="2"/>
</dbReference>
<dbReference type="Pfam" id="PF14543">
    <property type="entry name" value="TAXi_N"/>
    <property type="match status" value="1"/>
</dbReference>
<dbReference type="GO" id="GO:0006508">
    <property type="term" value="P:proteolysis"/>
    <property type="evidence" value="ECO:0007669"/>
    <property type="project" value="UniProtKB-KW"/>
</dbReference>
<feature type="signal peptide" evidence="5">
    <location>
        <begin position="1"/>
        <end position="31"/>
    </location>
</feature>
<keyword evidence="5" id="KW-0732">Signal</keyword>
<organism evidence="7 8">
    <name type="scientific">Striga asiatica</name>
    <name type="common">Asiatic witchweed</name>
    <name type="synonym">Buchnera asiatica</name>
    <dbReference type="NCBI Taxonomy" id="4170"/>
    <lineage>
        <taxon>Eukaryota</taxon>
        <taxon>Viridiplantae</taxon>
        <taxon>Streptophyta</taxon>
        <taxon>Embryophyta</taxon>
        <taxon>Tracheophyta</taxon>
        <taxon>Spermatophyta</taxon>
        <taxon>Magnoliopsida</taxon>
        <taxon>eudicotyledons</taxon>
        <taxon>Gunneridae</taxon>
        <taxon>Pentapetalae</taxon>
        <taxon>asterids</taxon>
        <taxon>lamiids</taxon>
        <taxon>Lamiales</taxon>
        <taxon>Orobanchaceae</taxon>
        <taxon>Buchnereae</taxon>
        <taxon>Striga</taxon>
    </lineage>
</organism>
<comment type="caution">
    <text evidence="7">The sequence shown here is derived from an EMBL/GenBank/DDBJ whole genome shotgun (WGS) entry which is preliminary data.</text>
</comment>
<dbReference type="OrthoDB" id="2747330at2759"/>
<proteinExistence type="inferred from homology"/>
<evidence type="ECO:0000256" key="5">
    <source>
        <dbReference type="SAM" id="SignalP"/>
    </source>
</evidence>
<dbReference type="PROSITE" id="PS51767">
    <property type="entry name" value="PEPTIDASE_A1"/>
    <property type="match status" value="1"/>
</dbReference>
<evidence type="ECO:0000259" key="6">
    <source>
        <dbReference type="PROSITE" id="PS51767"/>
    </source>
</evidence>
<evidence type="ECO:0000256" key="3">
    <source>
        <dbReference type="ARBA" id="ARBA00022801"/>
    </source>
</evidence>
<name>A0A5A7RKS8_STRAF</name>
<evidence type="ECO:0000256" key="1">
    <source>
        <dbReference type="ARBA" id="ARBA00007447"/>
    </source>
</evidence>
<dbReference type="InterPro" id="IPR021109">
    <property type="entry name" value="Peptidase_aspartic_dom_sf"/>
</dbReference>
<accession>A0A5A7RKS8</accession>
<evidence type="ECO:0000313" key="7">
    <source>
        <dbReference type="EMBL" id="GER57821.1"/>
    </source>
</evidence>
<dbReference type="GO" id="GO:0008233">
    <property type="term" value="F:peptidase activity"/>
    <property type="evidence" value="ECO:0007669"/>
    <property type="project" value="UniProtKB-KW"/>
</dbReference>
<dbReference type="InterPro" id="IPR032799">
    <property type="entry name" value="TAXi_C"/>
</dbReference>
<dbReference type="InterPro" id="IPR033121">
    <property type="entry name" value="PEPTIDASE_A1"/>
</dbReference>
<sequence length="471" mass="51574">MMMNPLSKYSSAALVVLIALLLIPLVPLSSSSTSFTMELIDPANPKHPSYHPSQLHNTLPPINTPVQTVGWQYYVSFSVGSQAVQLLAAMDLTTDFTWVQCNPCNPCAPLPNGDHDFEHRNSKTYRTVPCGGRHHNPCLSPSPGHASCSSLTCKYSVSYANGWSGGILSTDMFKLDNKMTPRLIHFGCGNANTGLSGVVGLGEGSASIVGQLQMRTFSYSLVPNSATLTFGGPTEWGRGTVTLPTVPMPKNGAYYLNLTGVSFGNTLLQASPALMLVNPQTIVTRLPSAIYLPLKRKVYTLLHKRLTQTRDPTSVFELCYLATPQEEKKYLPATITLHFQGGDVSLPRDNMFARLQGNNNNNNNVMCLAALQAQQNADAVYGSFAQTNFRPIPENAIRRPEIRRREVVFSGDANQKSFQPHVISASIFTVPIPDNGEQLPPSERHHGRIPSQPFNCSNRRLRRYPPSSSST</sequence>
<evidence type="ECO:0000256" key="4">
    <source>
        <dbReference type="SAM" id="MobiDB-lite"/>
    </source>
</evidence>
<evidence type="ECO:0000256" key="2">
    <source>
        <dbReference type="ARBA" id="ARBA00022670"/>
    </source>
</evidence>
<dbReference type="InterPro" id="IPR051708">
    <property type="entry name" value="Plant_Aspart_Prot_A1"/>
</dbReference>
<dbReference type="InterPro" id="IPR032861">
    <property type="entry name" value="TAXi_N"/>
</dbReference>
<keyword evidence="3" id="KW-0378">Hydrolase</keyword>
<feature type="chain" id="PRO_5022896949" evidence="5">
    <location>
        <begin position="32"/>
        <end position="471"/>
    </location>
</feature>
<dbReference type="Proteomes" id="UP000325081">
    <property type="component" value="Unassembled WGS sequence"/>
</dbReference>
<dbReference type="AlphaFoldDB" id="A0A5A7RKS8"/>
<dbReference type="EMBL" id="BKCP01013625">
    <property type="protein sequence ID" value="GER57821.1"/>
    <property type="molecule type" value="Genomic_DNA"/>
</dbReference>
<evidence type="ECO:0000313" key="8">
    <source>
        <dbReference type="Proteomes" id="UP000325081"/>
    </source>
</evidence>
<keyword evidence="8" id="KW-1185">Reference proteome</keyword>
<dbReference type="PANTHER" id="PTHR47967:SF128">
    <property type="entry name" value="ASPARTIC PROTEINASE CDR1-LIKE"/>
    <property type="match status" value="1"/>
</dbReference>
<feature type="region of interest" description="Disordered" evidence="4">
    <location>
        <begin position="433"/>
        <end position="471"/>
    </location>
</feature>
<gene>
    <name evidence="7" type="ORF">STAS_35650</name>
</gene>
<keyword evidence="2 7" id="KW-0645">Protease</keyword>
<dbReference type="GO" id="GO:0005576">
    <property type="term" value="C:extracellular region"/>
    <property type="evidence" value="ECO:0007669"/>
    <property type="project" value="TreeGrafter"/>
</dbReference>
<protein>
    <submittedName>
        <fullName evidence="7">Eukaryotic aspartyl protease family protein</fullName>
    </submittedName>
</protein>
<reference evidence="8" key="1">
    <citation type="journal article" date="2019" name="Curr. Biol.">
        <title>Genome Sequence of Striga asiatica Provides Insight into the Evolution of Plant Parasitism.</title>
        <authorList>
            <person name="Yoshida S."/>
            <person name="Kim S."/>
            <person name="Wafula E.K."/>
            <person name="Tanskanen J."/>
            <person name="Kim Y.M."/>
            <person name="Honaas L."/>
            <person name="Yang Z."/>
            <person name="Spallek T."/>
            <person name="Conn C.E."/>
            <person name="Ichihashi Y."/>
            <person name="Cheong K."/>
            <person name="Cui S."/>
            <person name="Der J.P."/>
            <person name="Gundlach H."/>
            <person name="Jiao Y."/>
            <person name="Hori C."/>
            <person name="Ishida J.K."/>
            <person name="Kasahara H."/>
            <person name="Kiba T."/>
            <person name="Kim M.S."/>
            <person name="Koo N."/>
            <person name="Laohavisit A."/>
            <person name="Lee Y.H."/>
            <person name="Lumba S."/>
            <person name="McCourt P."/>
            <person name="Mortimer J.C."/>
            <person name="Mutuku J.M."/>
            <person name="Nomura T."/>
            <person name="Sasaki-Sekimoto Y."/>
            <person name="Seto Y."/>
            <person name="Wang Y."/>
            <person name="Wakatake T."/>
            <person name="Sakakibara H."/>
            <person name="Demura T."/>
            <person name="Yamaguchi S."/>
            <person name="Yoneyama K."/>
            <person name="Manabe R.I."/>
            <person name="Nelson D.C."/>
            <person name="Schulman A.H."/>
            <person name="Timko M.P."/>
            <person name="dePamphilis C.W."/>
            <person name="Choi D."/>
            <person name="Shirasu K."/>
        </authorList>
    </citation>
    <scope>NUCLEOTIDE SEQUENCE [LARGE SCALE GENOMIC DNA]</scope>
    <source>
        <strain evidence="8">cv. UVA1</strain>
    </source>
</reference>
<comment type="similarity">
    <text evidence="1">Belongs to the peptidase A1 family.</text>
</comment>
<dbReference type="PANTHER" id="PTHR47967">
    <property type="entry name" value="OS07G0603500 PROTEIN-RELATED"/>
    <property type="match status" value="1"/>
</dbReference>